<feature type="transmembrane region" description="Helical" evidence="1">
    <location>
        <begin position="12"/>
        <end position="31"/>
    </location>
</feature>
<evidence type="ECO:0008006" key="4">
    <source>
        <dbReference type="Google" id="ProtNLM"/>
    </source>
</evidence>
<comment type="caution">
    <text evidence="2">The sequence shown here is derived from an EMBL/GenBank/DDBJ whole genome shotgun (WGS) entry which is preliminary data.</text>
</comment>
<keyword evidence="1" id="KW-0472">Membrane</keyword>
<sequence length="117" mass="13638">MFFRDVWKAHGLFFPIRFSAVCFMLCLRLSLSHLFSLGNNALFIPKTSVNIHSSNRKAPDEQSNSFLDQSGACILYKRTKYVMQQQFKVQSFFSLQIKIKQMLHLVGLRVWFQKADA</sequence>
<protein>
    <recommendedName>
        <fullName evidence="4">Secreted protein</fullName>
    </recommendedName>
</protein>
<proteinExistence type="predicted"/>
<accession>A0ABV0ZHT3</accession>
<gene>
    <name evidence="2" type="ORF">AMECASPLE_001553</name>
</gene>
<dbReference type="EMBL" id="JAHRIP010065884">
    <property type="protein sequence ID" value="MEQ2305784.1"/>
    <property type="molecule type" value="Genomic_DNA"/>
</dbReference>
<organism evidence="2 3">
    <name type="scientific">Ameca splendens</name>
    <dbReference type="NCBI Taxonomy" id="208324"/>
    <lineage>
        <taxon>Eukaryota</taxon>
        <taxon>Metazoa</taxon>
        <taxon>Chordata</taxon>
        <taxon>Craniata</taxon>
        <taxon>Vertebrata</taxon>
        <taxon>Euteleostomi</taxon>
        <taxon>Actinopterygii</taxon>
        <taxon>Neopterygii</taxon>
        <taxon>Teleostei</taxon>
        <taxon>Neoteleostei</taxon>
        <taxon>Acanthomorphata</taxon>
        <taxon>Ovalentaria</taxon>
        <taxon>Atherinomorphae</taxon>
        <taxon>Cyprinodontiformes</taxon>
        <taxon>Goodeidae</taxon>
        <taxon>Ameca</taxon>
    </lineage>
</organism>
<name>A0ABV0ZHT3_9TELE</name>
<evidence type="ECO:0000313" key="3">
    <source>
        <dbReference type="Proteomes" id="UP001469553"/>
    </source>
</evidence>
<keyword evidence="1" id="KW-0812">Transmembrane</keyword>
<dbReference type="Proteomes" id="UP001469553">
    <property type="component" value="Unassembled WGS sequence"/>
</dbReference>
<evidence type="ECO:0000256" key="1">
    <source>
        <dbReference type="SAM" id="Phobius"/>
    </source>
</evidence>
<keyword evidence="1" id="KW-1133">Transmembrane helix</keyword>
<reference evidence="2 3" key="1">
    <citation type="submission" date="2021-06" db="EMBL/GenBank/DDBJ databases">
        <authorList>
            <person name="Palmer J.M."/>
        </authorList>
    </citation>
    <scope>NUCLEOTIDE SEQUENCE [LARGE SCALE GENOMIC DNA]</scope>
    <source>
        <strain evidence="2 3">AS_MEX2019</strain>
        <tissue evidence="2">Muscle</tissue>
    </source>
</reference>
<evidence type="ECO:0000313" key="2">
    <source>
        <dbReference type="EMBL" id="MEQ2305784.1"/>
    </source>
</evidence>
<keyword evidence="3" id="KW-1185">Reference proteome</keyword>